<keyword evidence="3 13" id="KW-0436">Ligase</keyword>
<dbReference type="GO" id="GO:0016879">
    <property type="term" value="F:ligase activity, forming carbon-nitrogen bonds"/>
    <property type="evidence" value="ECO:0007669"/>
    <property type="project" value="TreeGrafter"/>
</dbReference>
<evidence type="ECO:0000259" key="11">
    <source>
        <dbReference type="PROSITE" id="PS50975"/>
    </source>
</evidence>
<feature type="domain" description="ATP-grasp" evidence="11">
    <location>
        <begin position="111"/>
        <end position="297"/>
    </location>
</feature>
<evidence type="ECO:0000256" key="7">
    <source>
        <dbReference type="ARBA" id="ARBA00022842"/>
    </source>
</evidence>
<evidence type="ECO:0000256" key="4">
    <source>
        <dbReference type="ARBA" id="ARBA00022723"/>
    </source>
</evidence>
<dbReference type="InterPro" id="IPR013651">
    <property type="entry name" value="ATP-grasp_RimK-type"/>
</dbReference>
<keyword evidence="5 10" id="KW-0547">Nucleotide-binding</keyword>
<name>A0A7C4NPM3_9CREN</name>
<sequence>MFMEVGIITRNPNSWSSSQLIKAFQSLGCNIVPFKFSDIVSFIGSKRIQLFVKDVELVDRFSAIVVRPFGRVSLDQAIFRIDLLYALQDHGVLVINSPSAIEKCVDKFRSLYILKLHGLPVPETIVSERPSQALKLIDRLRIEDVVIKPMFGSRGHGSTRVRVRDRDILWEVIRSMTFVRRTVYAQKFIPHKGVDIRVFVLGDRVLASMYRIAPEGGWKTNVARGGKPIAIDKLDPLVEDIAIKAAKTLECDVAGVDIASTAQGLYVFEVNSQPGWRGLQEAHPEINIAKEIARYIIDKVKK</sequence>
<keyword evidence="8" id="KW-0648">Protein biosynthesis</keyword>
<dbReference type="InterPro" id="IPR011761">
    <property type="entry name" value="ATP-grasp"/>
</dbReference>
<evidence type="ECO:0000313" key="12">
    <source>
        <dbReference type="EMBL" id="HGQ36334.1"/>
    </source>
</evidence>
<keyword evidence="4" id="KW-0479">Metal-binding</keyword>
<dbReference type="InterPro" id="IPR013815">
    <property type="entry name" value="ATP_grasp_subdomain_1"/>
</dbReference>
<comment type="cofactor">
    <cofactor evidence="2">
        <name>Mg(2+)</name>
        <dbReference type="ChEBI" id="CHEBI:18420"/>
    </cofactor>
</comment>
<dbReference type="GO" id="GO:0005737">
    <property type="term" value="C:cytoplasm"/>
    <property type="evidence" value="ECO:0007669"/>
    <property type="project" value="TreeGrafter"/>
</dbReference>
<keyword evidence="7" id="KW-0460">Magnesium</keyword>
<dbReference type="GO" id="GO:0006412">
    <property type="term" value="P:translation"/>
    <property type="evidence" value="ECO:0007669"/>
    <property type="project" value="UniProtKB-KW"/>
</dbReference>
<dbReference type="PANTHER" id="PTHR21621">
    <property type="entry name" value="RIBOSOMAL PROTEIN S6 MODIFICATION PROTEIN"/>
    <property type="match status" value="1"/>
</dbReference>
<accession>A0A7C4NPM3</accession>
<evidence type="ECO:0000256" key="2">
    <source>
        <dbReference type="ARBA" id="ARBA00001946"/>
    </source>
</evidence>
<evidence type="ECO:0000256" key="8">
    <source>
        <dbReference type="ARBA" id="ARBA00022917"/>
    </source>
</evidence>
<dbReference type="Pfam" id="PF18030">
    <property type="entry name" value="Rimk_N"/>
    <property type="match status" value="1"/>
</dbReference>
<dbReference type="SUPFAM" id="SSF56059">
    <property type="entry name" value="Glutathione synthetase ATP-binding domain-like"/>
    <property type="match status" value="1"/>
</dbReference>
<evidence type="ECO:0000256" key="6">
    <source>
        <dbReference type="ARBA" id="ARBA00022840"/>
    </source>
</evidence>
<evidence type="ECO:0000256" key="10">
    <source>
        <dbReference type="PROSITE-ProRule" id="PRU00409"/>
    </source>
</evidence>
<dbReference type="Gene3D" id="3.40.50.20">
    <property type="match status" value="1"/>
</dbReference>
<organism evidence="13">
    <name type="scientific">Ignisphaera aggregans</name>
    <dbReference type="NCBI Taxonomy" id="334771"/>
    <lineage>
        <taxon>Archaea</taxon>
        <taxon>Thermoproteota</taxon>
        <taxon>Thermoprotei</taxon>
        <taxon>Desulfurococcales</taxon>
        <taxon>Desulfurococcaceae</taxon>
        <taxon>Ignisphaera</taxon>
    </lineage>
</organism>
<dbReference type="EMBL" id="DTBD01000031">
    <property type="protein sequence ID" value="HGQ64410.1"/>
    <property type="molecule type" value="Genomic_DNA"/>
</dbReference>
<dbReference type="Pfam" id="PF08443">
    <property type="entry name" value="RimK"/>
    <property type="match status" value="1"/>
</dbReference>
<dbReference type="GO" id="GO:0005524">
    <property type="term" value="F:ATP binding"/>
    <property type="evidence" value="ECO:0007669"/>
    <property type="project" value="UniProtKB-UniRule"/>
</dbReference>
<dbReference type="GO" id="GO:0046872">
    <property type="term" value="F:metal ion binding"/>
    <property type="evidence" value="ECO:0007669"/>
    <property type="project" value="UniProtKB-KW"/>
</dbReference>
<evidence type="ECO:0000256" key="1">
    <source>
        <dbReference type="ARBA" id="ARBA00001936"/>
    </source>
</evidence>
<dbReference type="InterPro" id="IPR004666">
    <property type="entry name" value="Rp_bS6_RimK/Lys_biosynth_LsyX"/>
</dbReference>
<protein>
    <submittedName>
        <fullName evidence="13">RimK family alpha-L-glutamate ligase</fullName>
    </submittedName>
</protein>
<evidence type="ECO:0000256" key="9">
    <source>
        <dbReference type="ARBA" id="ARBA00023211"/>
    </source>
</evidence>
<dbReference type="PANTHER" id="PTHR21621:SF0">
    <property type="entry name" value="BETA-CITRYLGLUTAMATE SYNTHASE B-RELATED"/>
    <property type="match status" value="1"/>
</dbReference>
<evidence type="ECO:0000313" key="13">
    <source>
        <dbReference type="EMBL" id="HGQ64410.1"/>
    </source>
</evidence>
<dbReference type="EMBL" id="DTCK01000041">
    <property type="protein sequence ID" value="HGQ36334.1"/>
    <property type="molecule type" value="Genomic_DNA"/>
</dbReference>
<evidence type="ECO:0000256" key="5">
    <source>
        <dbReference type="ARBA" id="ARBA00022741"/>
    </source>
</evidence>
<keyword evidence="6 10" id="KW-0067">ATP-binding</keyword>
<dbReference type="InterPro" id="IPR041107">
    <property type="entry name" value="Rimk_N"/>
</dbReference>
<dbReference type="Gene3D" id="3.30.1490.20">
    <property type="entry name" value="ATP-grasp fold, A domain"/>
    <property type="match status" value="1"/>
</dbReference>
<dbReference type="Gene3D" id="3.30.470.20">
    <property type="entry name" value="ATP-grasp fold, B domain"/>
    <property type="match status" value="1"/>
</dbReference>
<reference evidence="13" key="1">
    <citation type="journal article" date="2020" name="mSystems">
        <title>Genome- and Community-Level Interaction Insights into Carbon Utilization and Element Cycling Functions of Hydrothermarchaeota in Hydrothermal Sediment.</title>
        <authorList>
            <person name="Zhou Z."/>
            <person name="Liu Y."/>
            <person name="Xu W."/>
            <person name="Pan J."/>
            <person name="Luo Z.H."/>
            <person name="Li M."/>
        </authorList>
    </citation>
    <scope>NUCLEOTIDE SEQUENCE [LARGE SCALE GENOMIC DNA]</scope>
    <source>
        <strain evidence="13">SpSt-637</strain>
        <strain evidence="12">SpSt-667</strain>
    </source>
</reference>
<comment type="cofactor">
    <cofactor evidence="1">
        <name>Mn(2+)</name>
        <dbReference type="ChEBI" id="CHEBI:29035"/>
    </cofactor>
</comment>
<evidence type="ECO:0000256" key="3">
    <source>
        <dbReference type="ARBA" id="ARBA00022598"/>
    </source>
</evidence>
<proteinExistence type="predicted"/>
<gene>
    <name evidence="13" type="ORF">ENU08_04110</name>
    <name evidence="12" type="ORF">ENU41_06630</name>
</gene>
<dbReference type="AlphaFoldDB" id="A0A7C4NPM3"/>
<keyword evidence="9" id="KW-0464">Manganese</keyword>
<comment type="caution">
    <text evidence="13">The sequence shown here is derived from an EMBL/GenBank/DDBJ whole genome shotgun (WGS) entry which is preliminary data.</text>
</comment>
<dbReference type="NCBIfam" id="TIGR00768">
    <property type="entry name" value="rimK_fam"/>
    <property type="match status" value="1"/>
</dbReference>
<dbReference type="PROSITE" id="PS50975">
    <property type="entry name" value="ATP_GRASP"/>
    <property type="match status" value="1"/>
</dbReference>